<proteinExistence type="predicted"/>
<reference evidence="1" key="1">
    <citation type="journal article" date="2021" name="Virus Evol.">
        <title>The discovery, distribution and diversity of DNA viruses associated with Drosophila melanogaster in Europe.</title>
        <authorList>
            <person name="Wallace M.A."/>
            <person name="Coffman K.A."/>
            <person name="Gilbert C."/>
            <person name="Ravindran S."/>
            <person name="Albery G.F."/>
            <person name="Abbott J."/>
            <person name="Argyridou E."/>
            <person name="Bellosta P."/>
            <person name="Betancourt A.J."/>
            <person name="Colinet H."/>
            <person name="Eric K."/>
            <person name="Glaser-Schmitt A."/>
            <person name="Grath S."/>
            <person name="Jelic M."/>
            <person name="Kankare M."/>
            <person name="Kozeretska I."/>
            <person name="Loeschcke V."/>
            <person name="Montchamp-Moreau C."/>
            <person name="Ometto L."/>
            <person name="Onder B.S."/>
            <person name="Orengo D.J."/>
            <person name="Parsch J."/>
            <person name="Pascual M."/>
            <person name="Patenkovic A."/>
            <person name="Puerma E."/>
            <person name="Ritchie M.G."/>
            <person name="Rota-Stabelli O."/>
            <person name="Schou M.F."/>
            <person name="Serga S.V."/>
            <person name="Stamenkovic-Radak M."/>
            <person name="Tanaskovic M."/>
            <person name="Veselinovic M.S."/>
            <person name="Vieira J."/>
            <person name="Vieira C.P."/>
            <person name="Kapun M."/>
            <person name="Flatt T."/>
            <person name="Gonzalez J."/>
            <person name="Staubach F."/>
            <person name="Obbard D.J."/>
        </authorList>
    </citation>
    <scope>NUCLEOTIDE SEQUENCE</scope>
    <source>
        <strain evidence="1">DASGHV_Frag14</strain>
    </source>
</reference>
<name>A0A8F4MYG5_9VIRU</name>
<sequence>MKIHNDFLRRPQALNIFKLYDIYETGKLKIAHLLDTKVFKTTIENMTTFKFYNETGLLYPFQTSGHEELYIYTLIKMTRIVYRCIVLPLTKLERLTSKNLLPSKYLLTYAFIDDPLTPTTSVRGPQSTRNLKSIESSDRMYDTKVINVTMLMNSFNLCGSESIENSIRL</sequence>
<protein>
    <submittedName>
        <fullName evidence="1">Uncharacterized protein</fullName>
    </submittedName>
</protein>
<evidence type="ECO:0000313" key="1">
    <source>
        <dbReference type="EMBL" id="QXE96919.1"/>
    </source>
</evidence>
<accession>A0A8F4MYG5</accession>
<organism evidence="1">
    <name type="scientific">Drosophila-associated salivary gland hypertrophy virus</name>
    <dbReference type="NCBI Taxonomy" id="2853730"/>
    <lineage>
        <taxon>Viruses</taxon>
        <taxon>Viruses incertae sedis</taxon>
        <taxon>Naldaviricetes</taxon>
        <taxon>Lefavirales</taxon>
        <taxon>Hytrosaviridae</taxon>
        <taxon>Muscavirus</taxon>
    </lineage>
</organism>
<dbReference type="EMBL" id="MT470010">
    <property type="protein sequence ID" value="QXE96919.1"/>
    <property type="molecule type" value="Genomic_DNA"/>
</dbReference>